<dbReference type="SMART" id="SM00862">
    <property type="entry name" value="Trans_reg_C"/>
    <property type="match status" value="1"/>
</dbReference>
<dbReference type="Proteomes" id="UP001500016">
    <property type="component" value="Unassembled WGS sequence"/>
</dbReference>
<dbReference type="Gene3D" id="1.10.10.10">
    <property type="entry name" value="Winged helix-like DNA-binding domain superfamily/Winged helix DNA-binding domain"/>
    <property type="match status" value="1"/>
</dbReference>
<dbReference type="Gene3D" id="1.25.40.10">
    <property type="entry name" value="Tetratricopeptide repeat domain"/>
    <property type="match status" value="3"/>
</dbReference>
<dbReference type="Pfam" id="PF13424">
    <property type="entry name" value="TPR_12"/>
    <property type="match status" value="3"/>
</dbReference>
<dbReference type="CDD" id="cd15831">
    <property type="entry name" value="BTAD"/>
    <property type="match status" value="1"/>
</dbReference>
<evidence type="ECO:0000256" key="4">
    <source>
        <dbReference type="PROSITE-ProRule" id="PRU01091"/>
    </source>
</evidence>
<comment type="similarity">
    <text evidence="1">Belongs to the AfsR/DnrI/RedD regulatory family.</text>
</comment>
<evidence type="ECO:0000256" key="1">
    <source>
        <dbReference type="ARBA" id="ARBA00005820"/>
    </source>
</evidence>
<sequence>MDFEIVILGPIGIRARGHHDALGSAKERALLAALAVDAGRSVPLDALTQRLWDDDPPGKPRASLHSYAARLRRRLRDATGGERLVQQAHTYCLDVAPESVDSFRFQRLTERARTAASGDEARTLGAFREAEALWRGEALAGLTGSWPENVRMRLESQRFAAQLDRAALELRMGHFTGLVAELSSLLEQQPTDETLTGQLMVAHYGSGRQAEALRLFETLRQRLKKELGTDPGTPLRRIHHLILQQEPVERILDPSKPRAAHVTAGEGKKPNNIPAHGDLVGREAELRTLQELPQGAVITLQSISGMGGVGKTLLAFHVGRRLSPRFPSGQIYLDLRAHSAGRKPLTPSAALTSLLRAMGFSPKALPRGLDELTSLWRNTLSTRQAIVILDDAASDEQVRPLLVQDCPSLFIITSRNRLGHLPGARSVLLDVLPLEDATALFTGLIGPARSRNTDPDDVARIVESCGRLPLAIELAAGRLNSRPAWTVRYLGEKIARSKQRLGEIRDGQREIHHVFSLSYRTLTEQQRSAFRRLGLHWGATFTSHTAAALIDEPLDQTERHIDALLDSHLLQEPEPERYRFHDLLGEYALTLVRDTPGEPEAALRRQADFSLACAARADALAHPRRPRFPLEHAAVARELPQWTEAREAKAWFRAEAGALICAEHYARAHGLPGPAAELAHALASFLDTEGLWHEAAVMHGHAADHWRSGGARRAETLARIDLSIAEAHAGQYAQAAASGQQALALARSLDDPDSTAEALHQLGILHWHRGEYPVMRELLQEALDIRTRSGDTWGQARSTNTLGIAHLHLGDPVAASRHFRDALSSFRESGDMRGVCQSLNNLAETQVHIGELDSARESFSRVLEISIESGSRSEQAMARLNLANTYRIPEELESALELYGMALTSFQHLGDRRDETITLISIGNALQRAARYEESLARHSSALDLARSLGAGLEEAQALRGIGSAEHRLGRLDMSEQHLTEAITLASRIQSPEEEARACDALAELKWDAMRIDVAYSLWQRALGIFKKFDRSESERIEGRLRGVAQTY</sequence>
<feature type="DNA-binding region" description="OmpR/PhoB-type" evidence="4">
    <location>
        <begin position="1"/>
        <end position="97"/>
    </location>
</feature>
<proteinExistence type="inferred from homology"/>
<protein>
    <submittedName>
        <fullName evidence="6">BTAD domain-containing putative transcriptional regulator</fullName>
    </submittedName>
</protein>
<dbReference type="InterPro" id="IPR001867">
    <property type="entry name" value="OmpR/PhoB-type_DNA-bd"/>
</dbReference>
<dbReference type="SMART" id="SM01043">
    <property type="entry name" value="BTAD"/>
    <property type="match status" value="1"/>
</dbReference>
<dbReference type="Gene3D" id="3.40.50.300">
    <property type="entry name" value="P-loop containing nucleotide triphosphate hydrolases"/>
    <property type="match status" value="1"/>
</dbReference>
<name>A0ABP5HV52_9ACTN</name>
<reference evidence="7" key="1">
    <citation type="journal article" date="2019" name="Int. J. Syst. Evol. Microbiol.">
        <title>The Global Catalogue of Microorganisms (GCM) 10K type strain sequencing project: providing services to taxonomists for standard genome sequencing and annotation.</title>
        <authorList>
            <consortium name="The Broad Institute Genomics Platform"/>
            <consortium name="The Broad Institute Genome Sequencing Center for Infectious Disease"/>
            <person name="Wu L."/>
            <person name="Ma J."/>
        </authorList>
    </citation>
    <scope>NUCLEOTIDE SEQUENCE [LARGE SCALE GENOMIC DNA]</scope>
    <source>
        <strain evidence="7">JCM 15478</strain>
    </source>
</reference>
<dbReference type="Pfam" id="PF03704">
    <property type="entry name" value="BTAD"/>
    <property type="match status" value="1"/>
</dbReference>
<dbReference type="InterPro" id="IPR027417">
    <property type="entry name" value="P-loop_NTPase"/>
</dbReference>
<dbReference type="SUPFAM" id="SSF48452">
    <property type="entry name" value="TPR-like"/>
    <property type="match status" value="3"/>
</dbReference>
<evidence type="ECO:0000313" key="7">
    <source>
        <dbReference type="Proteomes" id="UP001500016"/>
    </source>
</evidence>
<dbReference type="InterPro" id="IPR005158">
    <property type="entry name" value="BTAD"/>
</dbReference>
<dbReference type="InterPro" id="IPR019734">
    <property type="entry name" value="TPR_rpt"/>
</dbReference>
<dbReference type="SUPFAM" id="SSF52540">
    <property type="entry name" value="P-loop containing nucleoside triphosphate hydrolases"/>
    <property type="match status" value="1"/>
</dbReference>
<dbReference type="RefSeq" id="WP_344531346.1">
    <property type="nucleotide sequence ID" value="NZ_BAAAPE010000013.1"/>
</dbReference>
<dbReference type="InterPro" id="IPR016032">
    <property type="entry name" value="Sig_transdc_resp-reg_C-effctor"/>
</dbReference>
<dbReference type="PROSITE" id="PS51755">
    <property type="entry name" value="OMPR_PHOB"/>
    <property type="match status" value="1"/>
</dbReference>
<evidence type="ECO:0000256" key="2">
    <source>
        <dbReference type="ARBA" id="ARBA00023012"/>
    </source>
</evidence>
<dbReference type="InterPro" id="IPR011990">
    <property type="entry name" value="TPR-like_helical_dom_sf"/>
</dbReference>
<dbReference type="EMBL" id="BAAAPE010000013">
    <property type="protein sequence ID" value="GAA2085968.1"/>
    <property type="molecule type" value="Genomic_DNA"/>
</dbReference>
<keyword evidence="7" id="KW-1185">Reference proteome</keyword>
<dbReference type="PANTHER" id="PTHR47691">
    <property type="entry name" value="REGULATOR-RELATED"/>
    <property type="match status" value="1"/>
</dbReference>
<dbReference type="PRINTS" id="PR00364">
    <property type="entry name" value="DISEASERSIST"/>
</dbReference>
<dbReference type="Pfam" id="PF00486">
    <property type="entry name" value="Trans_reg_C"/>
    <property type="match status" value="1"/>
</dbReference>
<keyword evidence="2" id="KW-0902">Two-component regulatory system</keyword>
<comment type="caution">
    <text evidence="6">The sequence shown here is derived from an EMBL/GenBank/DDBJ whole genome shotgun (WGS) entry which is preliminary data.</text>
</comment>
<accession>A0ABP5HV52</accession>
<gene>
    <name evidence="6" type="ORF">GCM10009801_48040</name>
</gene>
<dbReference type="InterPro" id="IPR036388">
    <property type="entry name" value="WH-like_DNA-bd_sf"/>
</dbReference>
<organism evidence="6 7">
    <name type="scientific">Streptomyces albiaxialis</name>
    <dbReference type="NCBI Taxonomy" id="329523"/>
    <lineage>
        <taxon>Bacteria</taxon>
        <taxon>Bacillati</taxon>
        <taxon>Actinomycetota</taxon>
        <taxon>Actinomycetes</taxon>
        <taxon>Kitasatosporales</taxon>
        <taxon>Streptomycetaceae</taxon>
        <taxon>Streptomyces</taxon>
    </lineage>
</organism>
<evidence type="ECO:0000259" key="5">
    <source>
        <dbReference type="PROSITE" id="PS51755"/>
    </source>
</evidence>
<evidence type="ECO:0000313" key="6">
    <source>
        <dbReference type="EMBL" id="GAA2085968.1"/>
    </source>
</evidence>
<evidence type="ECO:0000256" key="3">
    <source>
        <dbReference type="ARBA" id="ARBA00023125"/>
    </source>
</evidence>
<keyword evidence="3 4" id="KW-0238">DNA-binding</keyword>
<feature type="domain" description="OmpR/PhoB-type" evidence="5">
    <location>
        <begin position="1"/>
        <end position="97"/>
    </location>
</feature>
<dbReference type="SUPFAM" id="SSF46894">
    <property type="entry name" value="C-terminal effector domain of the bipartite response regulators"/>
    <property type="match status" value="1"/>
</dbReference>
<dbReference type="SMART" id="SM00028">
    <property type="entry name" value="TPR"/>
    <property type="match status" value="8"/>
</dbReference>
<dbReference type="PANTHER" id="PTHR47691:SF3">
    <property type="entry name" value="HTH-TYPE TRANSCRIPTIONAL REGULATOR RV0890C-RELATED"/>
    <property type="match status" value="1"/>
</dbReference>